<dbReference type="EMBL" id="WHJH01000038">
    <property type="protein sequence ID" value="NHZ92005.1"/>
    <property type="molecule type" value="Genomic_DNA"/>
</dbReference>
<accession>A0ABX0NYL2</accession>
<reference evidence="1 2" key="1">
    <citation type="submission" date="2019-10" db="EMBL/GenBank/DDBJ databases">
        <title>Taxonomy of Antarctic Massilia spp.: description of Massilia rubra sp. nov., Massilia aquatica sp. nov., Massilia mucilaginosa sp. nov., Massilia frigida sp. nov. isolated from streams, lakes and regoliths.</title>
        <authorList>
            <person name="Holochova P."/>
            <person name="Sedlacek I."/>
            <person name="Kralova S."/>
            <person name="Maslanova I."/>
            <person name="Busse H.-J."/>
            <person name="Stankova E."/>
            <person name="Vrbovska V."/>
            <person name="Kovarovic V."/>
            <person name="Bartak M."/>
            <person name="Svec P."/>
            <person name="Pantucek R."/>
        </authorList>
    </citation>
    <scope>NUCLEOTIDE SEQUENCE [LARGE SCALE GENOMIC DNA]</scope>
    <source>
        <strain evidence="1 2">CCM 8733</strain>
    </source>
</reference>
<evidence type="ECO:0000313" key="1">
    <source>
        <dbReference type="EMBL" id="NHZ92005.1"/>
    </source>
</evidence>
<dbReference type="Proteomes" id="UP000609726">
    <property type="component" value="Unassembled WGS sequence"/>
</dbReference>
<evidence type="ECO:0000313" key="2">
    <source>
        <dbReference type="Proteomes" id="UP000609726"/>
    </source>
</evidence>
<comment type="caution">
    <text evidence="1">The sequence shown here is derived from an EMBL/GenBank/DDBJ whole genome shotgun (WGS) entry which is preliminary data.</text>
</comment>
<proteinExistence type="predicted"/>
<organism evidence="1 2">
    <name type="scientific">Massilia mucilaginosa</name>
    <dbReference type="NCBI Taxonomy" id="2609282"/>
    <lineage>
        <taxon>Bacteria</taxon>
        <taxon>Pseudomonadati</taxon>
        <taxon>Pseudomonadota</taxon>
        <taxon>Betaproteobacteria</taxon>
        <taxon>Burkholderiales</taxon>
        <taxon>Oxalobacteraceae</taxon>
        <taxon>Telluria group</taxon>
        <taxon>Massilia</taxon>
    </lineage>
</organism>
<dbReference type="RefSeq" id="WP_166880553.1">
    <property type="nucleotide sequence ID" value="NZ_WHJH01000038.1"/>
</dbReference>
<gene>
    <name evidence="1" type="ORF">F2P45_23795</name>
</gene>
<evidence type="ECO:0008006" key="3">
    <source>
        <dbReference type="Google" id="ProtNLM"/>
    </source>
</evidence>
<protein>
    <recommendedName>
        <fullName evidence="3">Pentapeptide repeat-containing protein</fullName>
    </recommendedName>
</protein>
<keyword evidence="2" id="KW-1185">Reference proteome</keyword>
<sequence>MAIDLSNGSLALDADRTIGGDTLRGEFASRLASKNDIDKGNLNGCHVYFTDLVLWGRNFGGALRFENERLHVIDLVWRDGPVSRLGNDATPDDLLKEKRQLSRMLATAWAREATDSTTGVDYFQFSWGLVMVRADLRSTLCSVTIDYFSRKDALSGPGGPS</sequence>
<name>A0ABX0NYL2_9BURK</name>